<proteinExistence type="inferred from homology"/>
<dbReference type="GO" id="GO:0033812">
    <property type="term" value="F:3-oxoadipyl-CoA thiolase activity"/>
    <property type="evidence" value="ECO:0007669"/>
    <property type="project" value="UniProtKB-EC"/>
</dbReference>
<evidence type="ECO:0000256" key="9">
    <source>
        <dbReference type="ARBA" id="ARBA00041222"/>
    </source>
</evidence>
<comment type="catalytic activity">
    <reaction evidence="10">
        <text>succinyl-CoA + acetyl-CoA = 3-oxoadipyl-CoA + CoA</text>
        <dbReference type="Rhea" id="RHEA:19481"/>
        <dbReference type="ChEBI" id="CHEBI:57287"/>
        <dbReference type="ChEBI" id="CHEBI:57288"/>
        <dbReference type="ChEBI" id="CHEBI:57292"/>
        <dbReference type="ChEBI" id="CHEBI:57348"/>
        <dbReference type="EC" id="2.3.1.174"/>
    </reaction>
</comment>
<dbReference type="PROSITE" id="PS00099">
    <property type="entry name" value="THIOLASE_3"/>
    <property type="match status" value="1"/>
</dbReference>
<dbReference type="Pfam" id="PF00108">
    <property type="entry name" value="Thiolase_N"/>
    <property type="match status" value="1"/>
</dbReference>
<dbReference type="CDD" id="cd00751">
    <property type="entry name" value="thiolase"/>
    <property type="match status" value="1"/>
</dbReference>
<dbReference type="PROSITE" id="PS00737">
    <property type="entry name" value="THIOLASE_2"/>
    <property type="match status" value="1"/>
</dbReference>
<feature type="domain" description="Thiolase N-terminal" evidence="12">
    <location>
        <begin position="5"/>
        <end position="266"/>
    </location>
</feature>
<comment type="caution">
    <text evidence="14">The sequence shown here is derived from an EMBL/GenBank/DDBJ whole genome shotgun (WGS) entry which is preliminary data.</text>
</comment>
<keyword evidence="15" id="KW-1185">Reference proteome</keyword>
<gene>
    <name evidence="14" type="primary">pcaF</name>
    <name evidence="14" type="ORF">DT603_13475</name>
</gene>
<dbReference type="PIRSF" id="PIRSF000429">
    <property type="entry name" value="Ac-CoA_Ac_transf"/>
    <property type="match status" value="1"/>
</dbReference>
<evidence type="ECO:0000259" key="12">
    <source>
        <dbReference type="Pfam" id="PF00108"/>
    </source>
</evidence>
<dbReference type="InterPro" id="IPR020610">
    <property type="entry name" value="Thiolase_AS"/>
</dbReference>
<organism evidence="14 15">
    <name type="scientific">Pseudoxanthomonas gei</name>
    <dbReference type="NCBI Taxonomy" id="1383030"/>
    <lineage>
        <taxon>Bacteria</taxon>
        <taxon>Pseudomonadati</taxon>
        <taxon>Pseudomonadota</taxon>
        <taxon>Gammaproteobacteria</taxon>
        <taxon>Lysobacterales</taxon>
        <taxon>Lysobacteraceae</taxon>
        <taxon>Pseudoxanthomonas</taxon>
    </lineage>
</organism>
<dbReference type="PANTHER" id="PTHR18919">
    <property type="entry name" value="ACETYL-COA C-ACYLTRANSFERASE"/>
    <property type="match status" value="1"/>
</dbReference>
<dbReference type="InterPro" id="IPR012793">
    <property type="entry name" value="PcaF"/>
</dbReference>
<dbReference type="PROSITE" id="PS00098">
    <property type="entry name" value="THIOLASE_1"/>
    <property type="match status" value="1"/>
</dbReference>
<dbReference type="PANTHER" id="PTHR18919:SF107">
    <property type="entry name" value="ACETYL-COA ACETYLTRANSFERASE, CYTOSOLIC"/>
    <property type="match status" value="1"/>
</dbReference>
<dbReference type="NCBIfam" id="TIGR01930">
    <property type="entry name" value="AcCoA-C-Actrans"/>
    <property type="match status" value="1"/>
</dbReference>
<dbReference type="Pfam" id="PF02803">
    <property type="entry name" value="Thiolase_C"/>
    <property type="match status" value="1"/>
</dbReference>
<dbReference type="InterPro" id="IPR020617">
    <property type="entry name" value="Thiolase_C"/>
</dbReference>
<dbReference type="EC" id="2.3.1.174" evidence="4"/>
<accession>A0ABX0AKT1</accession>
<sequence length="398" mass="41666">MNRAYLVDATRTPFGRYGGALAGLRCDDLAALPLIALQARHPLLDWAALDEVVLGCANQAGEDNRNVARMAVLLSGLPEGVPAVTVNRLCGSGLEGIGQGARAIACGEADLVIAGGVESMSRAPYVMAKAAGALARDQQLADTTLGWRFINPRMRDRYGVDSMAQTAEHLAREHHISRVDQDAYALRSQQRAKHAQQQGWFDEEITPVETSQGAAAFNDDEQLRPDTCLDKLAGLDPLLGPQGSITAGNASSLNDGAGAVLLASESALERHGLQPLARIVGMASAGIAPRVMGLGPVPAIHKLLARTRLSLSDFDRIEINEAFAAQVLACTRALGLADDADHVNANGGAIALGHPLGASGARLVMTAAYAMQRERQKKALVSLCVGVGQGLALALEAA</sequence>
<dbReference type="InterPro" id="IPR002155">
    <property type="entry name" value="Thiolase"/>
</dbReference>
<reference evidence="14 15" key="1">
    <citation type="submission" date="2018-07" db="EMBL/GenBank/DDBJ databases">
        <title>Whole genome Sequencing of Pseudoxanthomonas gei KCTC 32298 (T).</title>
        <authorList>
            <person name="Kumar S."/>
            <person name="Bansal K."/>
            <person name="Kaur A."/>
            <person name="Patil P."/>
            <person name="Sharma S."/>
            <person name="Patil P.B."/>
        </authorList>
    </citation>
    <scope>NUCLEOTIDE SEQUENCE [LARGE SCALE GENOMIC DNA]</scope>
    <source>
        <strain evidence="14 15">KCTC 32298</strain>
    </source>
</reference>
<evidence type="ECO:0000313" key="14">
    <source>
        <dbReference type="EMBL" id="NDK39848.1"/>
    </source>
</evidence>
<evidence type="ECO:0000256" key="10">
    <source>
        <dbReference type="ARBA" id="ARBA00048527"/>
    </source>
</evidence>
<comment type="pathway">
    <text evidence="2">Aromatic compound metabolism; beta-ketoadipate pathway; acetyl-CoA and succinyl-CoA from 3-oxoadipate: step 2/2.</text>
</comment>
<dbReference type="InterPro" id="IPR020615">
    <property type="entry name" value="Thiolase_acyl_enz_int_AS"/>
</dbReference>
<keyword evidence="7" id="KW-0058">Aromatic hydrocarbons catabolism</keyword>
<dbReference type="InterPro" id="IPR020616">
    <property type="entry name" value="Thiolase_N"/>
</dbReference>
<evidence type="ECO:0000256" key="4">
    <source>
        <dbReference type="ARBA" id="ARBA00012233"/>
    </source>
</evidence>
<evidence type="ECO:0000259" key="13">
    <source>
        <dbReference type="Pfam" id="PF02803"/>
    </source>
</evidence>
<dbReference type="Gene3D" id="3.40.47.10">
    <property type="match status" value="1"/>
</dbReference>
<keyword evidence="6 11" id="KW-0808">Transferase</keyword>
<comment type="similarity">
    <text evidence="3 11">Belongs to the thiolase-like superfamily. Thiolase family.</text>
</comment>
<evidence type="ECO:0000256" key="11">
    <source>
        <dbReference type="RuleBase" id="RU003557"/>
    </source>
</evidence>
<comment type="function">
    <text evidence="1">Catalyzes thiolytic cleavage of beta-ketoadipyl-CoA to succinyl-CoA and acetyl-CoA.</text>
</comment>
<protein>
    <recommendedName>
        <fullName evidence="5">Beta-ketoadipyl-CoA thiolase</fullName>
        <ecNumber evidence="4">2.3.1.174</ecNumber>
    </recommendedName>
    <alternativeName>
        <fullName evidence="9">3-oxoadipyl-CoA thiolase</fullName>
    </alternativeName>
</protein>
<evidence type="ECO:0000256" key="6">
    <source>
        <dbReference type="ARBA" id="ARBA00022679"/>
    </source>
</evidence>
<evidence type="ECO:0000256" key="1">
    <source>
        <dbReference type="ARBA" id="ARBA00003720"/>
    </source>
</evidence>
<name>A0ABX0AKT1_9GAMM</name>
<evidence type="ECO:0000256" key="8">
    <source>
        <dbReference type="ARBA" id="ARBA00023315"/>
    </source>
</evidence>
<dbReference type="NCBIfam" id="TIGR02430">
    <property type="entry name" value="pcaF"/>
    <property type="match status" value="1"/>
</dbReference>
<dbReference type="Proteomes" id="UP001429354">
    <property type="component" value="Unassembled WGS sequence"/>
</dbReference>
<feature type="domain" description="Thiolase C-terminal" evidence="13">
    <location>
        <begin position="273"/>
        <end position="396"/>
    </location>
</feature>
<evidence type="ECO:0000256" key="5">
    <source>
        <dbReference type="ARBA" id="ARBA00016181"/>
    </source>
</evidence>
<keyword evidence="8 11" id="KW-0012">Acyltransferase</keyword>
<dbReference type="InterPro" id="IPR016039">
    <property type="entry name" value="Thiolase-like"/>
</dbReference>
<evidence type="ECO:0000256" key="7">
    <source>
        <dbReference type="ARBA" id="ARBA00022797"/>
    </source>
</evidence>
<dbReference type="NCBIfam" id="NF006551">
    <property type="entry name" value="PRK09050.1"/>
    <property type="match status" value="1"/>
</dbReference>
<evidence type="ECO:0000256" key="2">
    <source>
        <dbReference type="ARBA" id="ARBA00005071"/>
    </source>
</evidence>
<dbReference type="EMBL" id="QOVG01000009">
    <property type="protein sequence ID" value="NDK39848.1"/>
    <property type="molecule type" value="Genomic_DNA"/>
</dbReference>
<dbReference type="SUPFAM" id="SSF53901">
    <property type="entry name" value="Thiolase-like"/>
    <property type="match status" value="2"/>
</dbReference>
<dbReference type="RefSeq" id="WP_162350503.1">
    <property type="nucleotide sequence ID" value="NZ_QOVG01000009.1"/>
</dbReference>
<evidence type="ECO:0000313" key="15">
    <source>
        <dbReference type="Proteomes" id="UP001429354"/>
    </source>
</evidence>
<evidence type="ECO:0000256" key="3">
    <source>
        <dbReference type="ARBA" id="ARBA00010982"/>
    </source>
</evidence>
<dbReference type="InterPro" id="IPR020613">
    <property type="entry name" value="Thiolase_CS"/>
</dbReference>